<dbReference type="RefSeq" id="WP_167836873.1">
    <property type="nucleotide sequence ID" value="NZ_BFBB01000002.1"/>
</dbReference>
<evidence type="ECO:0000256" key="1">
    <source>
        <dbReference type="SAM" id="SignalP"/>
    </source>
</evidence>
<dbReference type="Pfam" id="PF13146">
    <property type="entry name" value="TRL"/>
    <property type="match status" value="1"/>
</dbReference>
<evidence type="ECO:0000313" key="3">
    <source>
        <dbReference type="Proteomes" id="UP000245133"/>
    </source>
</evidence>
<evidence type="ECO:0000313" key="2">
    <source>
        <dbReference type="EMBL" id="GBF48710.1"/>
    </source>
</evidence>
<organism evidence="2 3">
    <name type="scientific">Leptospira ryugenii</name>
    <dbReference type="NCBI Taxonomy" id="1917863"/>
    <lineage>
        <taxon>Bacteria</taxon>
        <taxon>Pseudomonadati</taxon>
        <taxon>Spirochaetota</taxon>
        <taxon>Spirochaetia</taxon>
        <taxon>Leptospirales</taxon>
        <taxon>Leptospiraceae</taxon>
        <taxon>Leptospira</taxon>
    </lineage>
</organism>
<keyword evidence="1" id="KW-0732">Signal</keyword>
<evidence type="ECO:0008006" key="4">
    <source>
        <dbReference type="Google" id="ProtNLM"/>
    </source>
</evidence>
<feature type="signal peptide" evidence="1">
    <location>
        <begin position="1"/>
        <end position="19"/>
    </location>
</feature>
<protein>
    <recommendedName>
        <fullName evidence="4">TRL-like family protein</fullName>
    </recommendedName>
</protein>
<dbReference type="InterPro" id="IPR025113">
    <property type="entry name" value="TRL-like"/>
</dbReference>
<dbReference type="EMBL" id="BFBB01000002">
    <property type="protein sequence ID" value="GBF48710.1"/>
    <property type="molecule type" value="Genomic_DNA"/>
</dbReference>
<sequence length="94" mass="10249">MKKPLLLFLLCSACTTVVTNVNNTTNLSEFNVKQLSNYKVGETCAISVLSVGPFGNSSIIETAKTADIGKIIFVDTKTINNFVYKKHCLVVYGI</sequence>
<accession>A0A2P2DVX2</accession>
<keyword evidence="3" id="KW-1185">Reference proteome</keyword>
<dbReference type="AlphaFoldDB" id="A0A2P2DVX2"/>
<name>A0A2P2DVX2_9LEPT</name>
<gene>
    <name evidence="2" type="ORF">LPTSP4_02100</name>
</gene>
<reference evidence="2 3" key="1">
    <citation type="submission" date="2018-02" db="EMBL/GenBank/DDBJ databases">
        <title>Novel Leptospira species isolated from soil and water in Japan.</title>
        <authorList>
            <person name="Nakao R."/>
            <person name="Masuzawa T."/>
        </authorList>
    </citation>
    <scope>NUCLEOTIDE SEQUENCE [LARGE SCALE GENOMIC DNA]</scope>
    <source>
        <strain evidence="2 3">YH101</strain>
    </source>
</reference>
<dbReference type="Proteomes" id="UP000245133">
    <property type="component" value="Unassembled WGS sequence"/>
</dbReference>
<comment type="caution">
    <text evidence="2">The sequence shown here is derived from an EMBL/GenBank/DDBJ whole genome shotgun (WGS) entry which is preliminary data.</text>
</comment>
<proteinExistence type="predicted"/>
<feature type="chain" id="PRO_5015141247" description="TRL-like family protein" evidence="1">
    <location>
        <begin position="20"/>
        <end position="94"/>
    </location>
</feature>